<organism evidence="12 13">
    <name type="scientific">Chanos chanos</name>
    <name type="common">Milkfish</name>
    <name type="synonym">Mugil chanos</name>
    <dbReference type="NCBI Taxonomy" id="29144"/>
    <lineage>
        <taxon>Eukaryota</taxon>
        <taxon>Metazoa</taxon>
        <taxon>Chordata</taxon>
        <taxon>Craniata</taxon>
        <taxon>Vertebrata</taxon>
        <taxon>Euteleostomi</taxon>
        <taxon>Actinopterygii</taxon>
        <taxon>Neopterygii</taxon>
        <taxon>Teleostei</taxon>
        <taxon>Ostariophysi</taxon>
        <taxon>Gonorynchiformes</taxon>
        <taxon>Chanidae</taxon>
        <taxon>Chanos</taxon>
    </lineage>
</organism>
<evidence type="ECO:0000256" key="5">
    <source>
        <dbReference type="ARBA" id="ARBA00022692"/>
    </source>
</evidence>
<dbReference type="Pfam" id="PF14828">
    <property type="entry name" value="Amnionless"/>
    <property type="match status" value="1"/>
</dbReference>
<keyword evidence="8 10" id="KW-1133">Transmembrane helix</keyword>
<dbReference type="GO" id="GO:0016324">
    <property type="term" value="C:apical plasma membrane"/>
    <property type="evidence" value="ECO:0007669"/>
    <property type="project" value="TreeGrafter"/>
</dbReference>
<dbReference type="RefSeq" id="XP_030646846.1">
    <property type="nucleotide sequence ID" value="XM_030790986.1"/>
</dbReference>
<proteinExistence type="predicted"/>
<keyword evidence="5 10" id="KW-0812">Transmembrane</keyword>
<protein>
    <recommendedName>
        <fullName evidence="2">Protein amnionless</fullName>
    </recommendedName>
</protein>
<comment type="subcellular location">
    <subcellularLocation>
        <location evidence="1">Cell membrane</location>
        <topology evidence="1">Single-pass type I membrane protein</topology>
    </subcellularLocation>
</comment>
<name>A0A6J2WRW5_CHACN</name>
<dbReference type="GeneID" id="115827032"/>
<evidence type="ECO:0000256" key="3">
    <source>
        <dbReference type="ARBA" id="ARBA00022448"/>
    </source>
</evidence>
<evidence type="ECO:0000256" key="1">
    <source>
        <dbReference type="ARBA" id="ARBA00004251"/>
    </source>
</evidence>
<dbReference type="GO" id="GO:0006898">
    <property type="term" value="P:receptor-mediated endocytosis"/>
    <property type="evidence" value="ECO:0007669"/>
    <property type="project" value="TreeGrafter"/>
</dbReference>
<dbReference type="CDD" id="cd12087">
    <property type="entry name" value="TM_EGFR-like"/>
    <property type="match status" value="1"/>
</dbReference>
<dbReference type="InParanoid" id="A0A6J2WRW5"/>
<dbReference type="PANTHER" id="PTHR14995:SF2">
    <property type="entry name" value="PROTEIN AMNIONLESS"/>
    <property type="match status" value="1"/>
</dbReference>
<evidence type="ECO:0000313" key="12">
    <source>
        <dbReference type="Proteomes" id="UP000504632"/>
    </source>
</evidence>
<evidence type="ECO:0000256" key="7">
    <source>
        <dbReference type="ARBA" id="ARBA00022927"/>
    </source>
</evidence>
<reference evidence="13" key="1">
    <citation type="submission" date="2025-08" db="UniProtKB">
        <authorList>
            <consortium name="RefSeq"/>
        </authorList>
    </citation>
    <scope>IDENTIFICATION</scope>
</reference>
<dbReference type="GO" id="GO:0015031">
    <property type="term" value="P:protein transport"/>
    <property type="evidence" value="ECO:0007669"/>
    <property type="project" value="UniProtKB-KW"/>
</dbReference>
<evidence type="ECO:0000313" key="13">
    <source>
        <dbReference type="RefSeq" id="XP_030646846.1"/>
    </source>
</evidence>
<accession>A0A6J2WRW5</accession>
<keyword evidence="3" id="KW-0813">Transport</keyword>
<evidence type="ECO:0000256" key="11">
    <source>
        <dbReference type="SAM" id="SignalP"/>
    </source>
</evidence>
<dbReference type="OrthoDB" id="10067964at2759"/>
<dbReference type="CTD" id="81693"/>
<sequence>MAHTQLILFWVCILGSTNALYKRWIPDTNFENATNWVGGVVPCGNDYVQFPAQRKVSVYVSTAHTASGMYLPVDGELILASGAGFAVGNGQDPGCGTGATVTFKDSDSLQWFDPALWQSASSSDDLEKGSFLFSVHEDSVPCHFDDVVFREGSSFRVDISSDQKIVPVKSVSIMGKKFRSNSEFTQYLSSHSGQLQFHGSSSLNVMGSTCNDLTGCECGNSANHDRICQHVTCPHLECHKPLSPTGHCCQICGAIINIKYSESFNLETYCQRLQHVFLGLSKYHLIQLGLSKVSQTQRLLGIMPFGTVSKIQVTILDQGTGSNSGKLAAELARDIMNDAKANGAHLGIEETEIQASSDSSGNSGVIAGAVVGSLLVVICMVLFGFLLRRGIIRVPSIPSLSTWKRNSLVGELGGPLDRGFDNPMFDKPNMMPEIPELYGTDSMNSITMTQSGVHFVNPAYDETEFQA</sequence>
<evidence type="ECO:0000256" key="8">
    <source>
        <dbReference type="ARBA" id="ARBA00022989"/>
    </source>
</evidence>
<keyword evidence="9 10" id="KW-0472">Membrane</keyword>
<feature type="chain" id="PRO_5026775519" description="Protein amnionless" evidence="11">
    <location>
        <begin position="20"/>
        <end position="467"/>
    </location>
</feature>
<evidence type="ECO:0000256" key="6">
    <source>
        <dbReference type="ARBA" id="ARBA00022729"/>
    </source>
</evidence>
<keyword evidence="4" id="KW-1003">Cell membrane</keyword>
<keyword evidence="7" id="KW-0653">Protein transport</keyword>
<dbReference type="Proteomes" id="UP000504632">
    <property type="component" value="Chromosome 13"/>
</dbReference>
<dbReference type="InterPro" id="IPR026112">
    <property type="entry name" value="AMN"/>
</dbReference>
<dbReference type="AlphaFoldDB" id="A0A6J2WRW5"/>
<evidence type="ECO:0000256" key="2">
    <source>
        <dbReference type="ARBA" id="ARBA00021200"/>
    </source>
</evidence>
<feature type="signal peptide" evidence="11">
    <location>
        <begin position="1"/>
        <end position="19"/>
    </location>
</feature>
<dbReference type="GO" id="GO:0030139">
    <property type="term" value="C:endocytic vesicle"/>
    <property type="evidence" value="ECO:0007669"/>
    <property type="project" value="TreeGrafter"/>
</dbReference>
<evidence type="ECO:0000256" key="10">
    <source>
        <dbReference type="SAM" id="Phobius"/>
    </source>
</evidence>
<feature type="transmembrane region" description="Helical" evidence="10">
    <location>
        <begin position="365"/>
        <end position="387"/>
    </location>
</feature>
<evidence type="ECO:0000256" key="4">
    <source>
        <dbReference type="ARBA" id="ARBA00022475"/>
    </source>
</evidence>
<keyword evidence="6 11" id="KW-0732">Signal</keyword>
<evidence type="ECO:0000256" key="9">
    <source>
        <dbReference type="ARBA" id="ARBA00023136"/>
    </source>
</evidence>
<dbReference type="PANTHER" id="PTHR14995">
    <property type="entry name" value="AMNIONLESS"/>
    <property type="match status" value="1"/>
</dbReference>
<gene>
    <name evidence="13" type="primary">amn</name>
</gene>
<keyword evidence="12" id="KW-1185">Reference proteome</keyword>